<accession>A0A9D2RGE4</accession>
<protein>
    <submittedName>
        <fullName evidence="1">Uncharacterized protein</fullName>
    </submittedName>
</protein>
<evidence type="ECO:0000313" key="1">
    <source>
        <dbReference type="EMBL" id="HJD43484.1"/>
    </source>
</evidence>
<organism evidence="1 2">
    <name type="scientific">Candidatus Paenalcaligenes intestinipullorum</name>
    <dbReference type="NCBI Taxonomy" id="2838718"/>
    <lineage>
        <taxon>Bacteria</taxon>
        <taxon>Pseudomonadati</taxon>
        <taxon>Pseudomonadota</taxon>
        <taxon>Betaproteobacteria</taxon>
        <taxon>Burkholderiales</taxon>
        <taxon>Alcaligenaceae</taxon>
        <taxon>Paenalcaligenes</taxon>
    </lineage>
</organism>
<dbReference type="EMBL" id="DWUQ01000008">
    <property type="protein sequence ID" value="HJD43484.1"/>
    <property type="molecule type" value="Genomic_DNA"/>
</dbReference>
<evidence type="ECO:0000313" key="2">
    <source>
        <dbReference type="Proteomes" id="UP000823889"/>
    </source>
</evidence>
<name>A0A9D2RGE4_9BURK</name>
<sequence length="124" mass="13695">MKHTARNDAARVELLRMRAALERAELSQHTRGLCRSVHPLSLVGSASGAMSSSKLMRWLNLALSASNRYPLLFSLVSAGLGSSSKRTVKFGLLGMAAWRLVSLFIKRPTEPRAIDEIVRRQPLP</sequence>
<dbReference type="Proteomes" id="UP000823889">
    <property type="component" value="Unassembled WGS sequence"/>
</dbReference>
<reference evidence="1" key="2">
    <citation type="submission" date="2021-04" db="EMBL/GenBank/DDBJ databases">
        <authorList>
            <person name="Gilroy R."/>
        </authorList>
    </citation>
    <scope>NUCLEOTIDE SEQUENCE</scope>
    <source>
        <strain evidence="1">9264</strain>
    </source>
</reference>
<gene>
    <name evidence="1" type="ORF">H9906_00455</name>
</gene>
<reference evidence="1" key="1">
    <citation type="journal article" date="2021" name="PeerJ">
        <title>Extensive microbial diversity within the chicken gut microbiome revealed by metagenomics and culture.</title>
        <authorList>
            <person name="Gilroy R."/>
            <person name="Ravi A."/>
            <person name="Getino M."/>
            <person name="Pursley I."/>
            <person name="Horton D.L."/>
            <person name="Alikhan N.F."/>
            <person name="Baker D."/>
            <person name="Gharbi K."/>
            <person name="Hall N."/>
            <person name="Watson M."/>
            <person name="Adriaenssens E.M."/>
            <person name="Foster-Nyarko E."/>
            <person name="Jarju S."/>
            <person name="Secka A."/>
            <person name="Antonio M."/>
            <person name="Oren A."/>
            <person name="Chaudhuri R.R."/>
            <person name="La Ragione R."/>
            <person name="Hildebrand F."/>
            <person name="Pallen M.J."/>
        </authorList>
    </citation>
    <scope>NUCLEOTIDE SEQUENCE</scope>
    <source>
        <strain evidence="1">9264</strain>
    </source>
</reference>
<comment type="caution">
    <text evidence="1">The sequence shown here is derived from an EMBL/GenBank/DDBJ whole genome shotgun (WGS) entry which is preliminary data.</text>
</comment>
<dbReference type="AlphaFoldDB" id="A0A9D2RGE4"/>
<proteinExistence type="predicted"/>